<protein>
    <submittedName>
        <fullName evidence="9">ABC transporter ATP-binding protein</fullName>
    </submittedName>
</protein>
<dbReference type="GO" id="GO:0005524">
    <property type="term" value="F:ATP binding"/>
    <property type="evidence" value="ECO:0007669"/>
    <property type="project" value="UniProtKB-KW"/>
</dbReference>
<proteinExistence type="inferred from homology"/>
<dbReference type="NCBIfam" id="TIGR01727">
    <property type="entry name" value="oligo_HPY"/>
    <property type="match status" value="2"/>
</dbReference>
<keyword evidence="5" id="KW-0547">Nucleotide-binding</keyword>
<evidence type="ECO:0000313" key="10">
    <source>
        <dbReference type="Proteomes" id="UP001518989"/>
    </source>
</evidence>
<evidence type="ECO:0000256" key="2">
    <source>
        <dbReference type="ARBA" id="ARBA00005417"/>
    </source>
</evidence>
<dbReference type="InterPro" id="IPR003439">
    <property type="entry name" value="ABC_transporter-like_ATP-bd"/>
</dbReference>
<dbReference type="InterPro" id="IPR050388">
    <property type="entry name" value="ABC_Ni/Peptide_Import"/>
</dbReference>
<dbReference type="Pfam" id="PF08352">
    <property type="entry name" value="oligo_HPY"/>
    <property type="match status" value="2"/>
</dbReference>
<keyword evidence="6 9" id="KW-0067">ATP-binding</keyword>
<dbReference type="Proteomes" id="UP001518989">
    <property type="component" value="Unassembled WGS sequence"/>
</dbReference>
<comment type="subcellular location">
    <subcellularLocation>
        <location evidence="1">Cell inner membrane</location>
        <topology evidence="1">Peripheral membrane protein</topology>
    </subcellularLocation>
</comment>
<reference evidence="9 10" key="1">
    <citation type="submission" date="2020-09" db="EMBL/GenBank/DDBJ databases">
        <title>Roseomonas.</title>
        <authorList>
            <person name="Zhu W."/>
        </authorList>
    </citation>
    <scope>NUCLEOTIDE SEQUENCE [LARGE SCALE GENOMIC DNA]</scope>
    <source>
        <strain evidence="9 10">573</strain>
    </source>
</reference>
<dbReference type="Gene3D" id="3.40.50.300">
    <property type="entry name" value="P-loop containing nucleotide triphosphate hydrolases"/>
    <property type="match status" value="2"/>
</dbReference>
<dbReference type="InterPro" id="IPR003593">
    <property type="entry name" value="AAA+_ATPase"/>
</dbReference>
<evidence type="ECO:0000256" key="1">
    <source>
        <dbReference type="ARBA" id="ARBA00004417"/>
    </source>
</evidence>
<keyword evidence="4" id="KW-1003">Cell membrane</keyword>
<keyword evidence="7" id="KW-0472">Membrane</keyword>
<dbReference type="InterPro" id="IPR027417">
    <property type="entry name" value="P-loop_NTPase"/>
</dbReference>
<dbReference type="EMBL" id="JACTNG010000010">
    <property type="protein sequence ID" value="MBO1080704.1"/>
    <property type="molecule type" value="Genomic_DNA"/>
</dbReference>
<evidence type="ECO:0000256" key="5">
    <source>
        <dbReference type="ARBA" id="ARBA00022741"/>
    </source>
</evidence>
<evidence type="ECO:0000313" key="9">
    <source>
        <dbReference type="EMBL" id="MBO1080704.1"/>
    </source>
</evidence>
<keyword evidence="3" id="KW-0813">Transport</keyword>
<dbReference type="SUPFAM" id="SSF52540">
    <property type="entry name" value="P-loop containing nucleoside triphosphate hydrolases"/>
    <property type="match status" value="2"/>
</dbReference>
<feature type="domain" description="ABC transporter" evidence="8">
    <location>
        <begin position="2"/>
        <end position="251"/>
    </location>
</feature>
<comment type="caution">
    <text evidence="9">The sequence shown here is derived from an EMBL/GenBank/DDBJ whole genome shotgun (WGS) entry which is preliminary data.</text>
</comment>
<name>A0ABS3KTF6_9PROT</name>
<dbReference type="NCBIfam" id="NF007739">
    <property type="entry name" value="PRK10419.1"/>
    <property type="match status" value="2"/>
</dbReference>
<dbReference type="Pfam" id="PF00005">
    <property type="entry name" value="ABC_tran"/>
    <property type="match status" value="2"/>
</dbReference>
<dbReference type="InterPro" id="IPR017871">
    <property type="entry name" value="ABC_transporter-like_CS"/>
</dbReference>
<dbReference type="InterPro" id="IPR013563">
    <property type="entry name" value="Oligopep_ABC_C"/>
</dbReference>
<dbReference type="SMART" id="SM00382">
    <property type="entry name" value="AAA"/>
    <property type="match status" value="2"/>
</dbReference>
<sequence length="673" mass="73888">MLRVRNLSIDIAGTRHRLVDDVSFEVGRNEVLGVVGESGSGKSITMLAVLGLLPPALRVSTGEIWLNGREIGHLPFRDMRRIRGKEISLIFQDPMTALNPVLRVGPQIAEAVRLHNRQLSAAQVRKRVVELLELVGIPDPERRYGQYPNEFSGGMRQRAVIAIAMANEPDLLIADEPTTALDVTIQAQVLRVLAEMRERTRAAMVLITHDLGLVAETADRIAVLYSGRVVDTGATSTIFGETCHPYTAGLIASLPRMDEDLAKLYSIPGFVPEVARRPSGCAFHPRCGLSAGREPCSAARPLLRPMAPGHLSACHFAEETPAWAAAQERERHTASAAFTAGERREQEVVVSIEQVSKVFHVSRRSGWGRDRLQALTDISFEIRRGRTLGLVGESGCGKSTLSKVILQLEQPSAGAVRLRSNNLIGMSGSRLREQREHLQVVFQDPYSSLDPRFTIHDIIAEPLRIHGRYDPGRVTELLRHVGLGPEAEARRPGDFSGGQRQRIAIARALALQPDVLILDEAVSALDVSIQAQVINLLKTLQDEFHLTYLFISHDLSVVRHMSDDVAVMYLGRLIEIGSREQIFSRPAHPYTQALLSAIPRTGAEARRASGRIVLKGELPNPLSPPSGCRFRTRCFKAADICATLDPELRERTEPGHQSACHFAVPASADAVPA</sequence>
<evidence type="ECO:0000259" key="8">
    <source>
        <dbReference type="PROSITE" id="PS50893"/>
    </source>
</evidence>
<comment type="similarity">
    <text evidence="2">Belongs to the ABC transporter superfamily.</text>
</comment>
<dbReference type="PROSITE" id="PS00211">
    <property type="entry name" value="ABC_TRANSPORTER_1"/>
    <property type="match status" value="2"/>
</dbReference>
<feature type="domain" description="ABC transporter" evidence="8">
    <location>
        <begin position="350"/>
        <end position="595"/>
    </location>
</feature>
<dbReference type="PROSITE" id="PS50893">
    <property type="entry name" value="ABC_TRANSPORTER_2"/>
    <property type="match status" value="2"/>
</dbReference>
<accession>A0ABS3KTF6</accession>
<evidence type="ECO:0000256" key="6">
    <source>
        <dbReference type="ARBA" id="ARBA00022840"/>
    </source>
</evidence>
<dbReference type="PANTHER" id="PTHR43297">
    <property type="entry name" value="OLIGOPEPTIDE TRANSPORT ATP-BINDING PROTEIN APPD"/>
    <property type="match status" value="1"/>
</dbReference>
<evidence type="ECO:0000256" key="3">
    <source>
        <dbReference type="ARBA" id="ARBA00022448"/>
    </source>
</evidence>
<keyword evidence="10" id="KW-1185">Reference proteome</keyword>
<evidence type="ECO:0000256" key="4">
    <source>
        <dbReference type="ARBA" id="ARBA00022475"/>
    </source>
</evidence>
<evidence type="ECO:0000256" key="7">
    <source>
        <dbReference type="ARBA" id="ARBA00023136"/>
    </source>
</evidence>
<dbReference type="NCBIfam" id="NF008453">
    <property type="entry name" value="PRK11308.1"/>
    <property type="match status" value="2"/>
</dbReference>
<organism evidence="9 10">
    <name type="scientific">Roseomonas haemaphysalidis</name>
    <dbReference type="NCBI Taxonomy" id="2768162"/>
    <lineage>
        <taxon>Bacteria</taxon>
        <taxon>Pseudomonadati</taxon>
        <taxon>Pseudomonadota</taxon>
        <taxon>Alphaproteobacteria</taxon>
        <taxon>Acetobacterales</taxon>
        <taxon>Roseomonadaceae</taxon>
        <taxon>Roseomonas</taxon>
    </lineage>
</organism>
<dbReference type="CDD" id="cd03257">
    <property type="entry name" value="ABC_NikE_OppD_transporters"/>
    <property type="match status" value="2"/>
</dbReference>
<dbReference type="PANTHER" id="PTHR43297:SF2">
    <property type="entry name" value="DIPEPTIDE TRANSPORT ATP-BINDING PROTEIN DPPD"/>
    <property type="match status" value="1"/>
</dbReference>
<gene>
    <name evidence="9" type="ORF">IAI61_16795</name>
</gene>